<dbReference type="Pfam" id="PF05721">
    <property type="entry name" value="PhyH"/>
    <property type="match status" value="1"/>
</dbReference>
<proteinExistence type="predicted"/>
<accession>A0A9C7Q0R3</accession>
<dbReference type="AlphaFoldDB" id="A0A9C7Q0R3"/>
<gene>
    <name evidence="1" type="ORF">GpartN1_g5920.t1</name>
</gene>
<dbReference type="InterPro" id="IPR051961">
    <property type="entry name" value="Fungal_Metabolite_Diox"/>
</dbReference>
<name>A0A9C7Q0R3_9RHOD</name>
<sequence length="331" mass="38305">MIRLLKSCAQLRYCTRALQENLKMSAVSYIQPTKQELKQQKLSEANLKKALDAMEEDGIVVLNNVVDLEHLHLLNQKMLEDLKYLQSRKDAPENYNNSNYQQDPPPFHPYLFRDIIFNEFAIQVTEAVLGKGVKLNFYSGNTAVPSTLRQPVHSDSNFQHPNEPFGLVVNIPLITMTPENGSTEIWPGTHTFTNLHLQEGKLGVIRRDELERRLEISPPLQPVISAGSLVVRDLRLWHAGMPNKSQKPRVMLAMIHWAPWYKNKMVIEATKGTEEFFQHPKLKAMVEFKDKVLYLDHPFGNAYNFQQEDELEFFWNTSIESKVFYSHSTMH</sequence>
<dbReference type="InterPro" id="IPR008775">
    <property type="entry name" value="Phytyl_CoA_dOase-like"/>
</dbReference>
<reference evidence="1" key="2">
    <citation type="submission" date="2022-01" db="EMBL/GenBank/DDBJ databases">
        <authorList>
            <person name="Hirooka S."/>
            <person name="Miyagishima S.Y."/>
        </authorList>
    </citation>
    <scope>NUCLEOTIDE SEQUENCE</scope>
    <source>
        <strain evidence="1">NBRC 102759</strain>
    </source>
</reference>
<protein>
    <recommendedName>
        <fullName evidence="3">Phytanoyl-CoA dioxygenase</fullName>
    </recommendedName>
</protein>
<dbReference type="PANTHER" id="PTHR37563:SF2">
    <property type="entry name" value="PHYTANOYL-COA DIOXYGENASE FAMILY PROTEIN (AFU_ORTHOLOGUE AFUA_2G03330)"/>
    <property type="match status" value="1"/>
</dbReference>
<dbReference type="OrthoDB" id="407832at2759"/>
<dbReference type="EMBL" id="BQMJ01000051">
    <property type="protein sequence ID" value="GJQ14129.1"/>
    <property type="molecule type" value="Genomic_DNA"/>
</dbReference>
<dbReference type="Proteomes" id="UP001061958">
    <property type="component" value="Unassembled WGS sequence"/>
</dbReference>
<dbReference type="SUPFAM" id="SSF51197">
    <property type="entry name" value="Clavaminate synthase-like"/>
    <property type="match status" value="1"/>
</dbReference>
<dbReference type="Gene3D" id="2.60.120.620">
    <property type="entry name" value="q2cbj1_9rhob like domain"/>
    <property type="match status" value="1"/>
</dbReference>
<keyword evidence="2" id="KW-1185">Reference proteome</keyword>
<reference evidence="1" key="1">
    <citation type="journal article" date="2022" name="Proc. Natl. Acad. Sci. U.S.A.">
        <title>Life cycle and functional genomics of the unicellular red alga Galdieria for elucidating algal and plant evolution and industrial use.</title>
        <authorList>
            <person name="Hirooka S."/>
            <person name="Itabashi T."/>
            <person name="Ichinose T.M."/>
            <person name="Onuma R."/>
            <person name="Fujiwara T."/>
            <person name="Yamashita S."/>
            <person name="Jong L.W."/>
            <person name="Tomita R."/>
            <person name="Iwane A.H."/>
            <person name="Miyagishima S.Y."/>
        </authorList>
    </citation>
    <scope>NUCLEOTIDE SEQUENCE</scope>
    <source>
        <strain evidence="1">NBRC 102759</strain>
    </source>
</reference>
<organism evidence="1 2">
    <name type="scientific">Galdieria partita</name>
    <dbReference type="NCBI Taxonomy" id="83374"/>
    <lineage>
        <taxon>Eukaryota</taxon>
        <taxon>Rhodophyta</taxon>
        <taxon>Bangiophyceae</taxon>
        <taxon>Galdieriales</taxon>
        <taxon>Galdieriaceae</taxon>
        <taxon>Galdieria</taxon>
    </lineage>
</organism>
<comment type="caution">
    <text evidence="1">The sequence shown here is derived from an EMBL/GenBank/DDBJ whole genome shotgun (WGS) entry which is preliminary data.</text>
</comment>
<evidence type="ECO:0000313" key="1">
    <source>
        <dbReference type="EMBL" id="GJQ14129.1"/>
    </source>
</evidence>
<evidence type="ECO:0000313" key="2">
    <source>
        <dbReference type="Proteomes" id="UP001061958"/>
    </source>
</evidence>
<evidence type="ECO:0008006" key="3">
    <source>
        <dbReference type="Google" id="ProtNLM"/>
    </source>
</evidence>
<dbReference type="PANTHER" id="PTHR37563">
    <property type="entry name" value="PHYTANOYL-COA DIOXYGENASE FAMILY PROTEIN (AFU_ORTHOLOGUE AFUA_2G03330)"/>
    <property type="match status" value="1"/>
</dbReference>